<evidence type="ECO:0000256" key="1">
    <source>
        <dbReference type="SAM" id="SignalP"/>
    </source>
</evidence>
<proteinExistence type="predicted"/>
<sequence>MKAYLTFIILLISFQPLAMTTIAEKVCNAYKNEQDKAKCFTELKEQELTEISKITPPKYITFKHGSSACIEIKYWKQAIERIYSNDVQPFRDLDKNCRYLRENTIVYGLLKKEFHINTELAQIKASDGNKYWIELPAVLPITSENEFRPDNWNTDIRSLK</sequence>
<dbReference type="EMBL" id="JAPJDZ010000159">
    <property type="protein sequence ID" value="MDP5138429.1"/>
    <property type="molecule type" value="Genomic_DNA"/>
</dbReference>
<evidence type="ECO:0000313" key="2">
    <source>
        <dbReference type="EMBL" id="MDP5138429.1"/>
    </source>
</evidence>
<keyword evidence="3" id="KW-1185">Reference proteome</keyword>
<keyword evidence="1" id="KW-0732">Signal</keyword>
<feature type="chain" id="PRO_5045566125" evidence="1">
    <location>
        <begin position="19"/>
        <end position="160"/>
    </location>
</feature>
<comment type="caution">
    <text evidence="2">The sequence shown here is derived from an EMBL/GenBank/DDBJ whole genome shotgun (WGS) entry which is preliminary data.</text>
</comment>
<name>A0ABT9I4U9_9GAMM</name>
<organism evidence="2 3">
    <name type="scientific">Rheinheimera baltica</name>
    <dbReference type="NCBI Taxonomy" id="67576"/>
    <lineage>
        <taxon>Bacteria</taxon>
        <taxon>Pseudomonadati</taxon>
        <taxon>Pseudomonadota</taxon>
        <taxon>Gammaproteobacteria</taxon>
        <taxon>Chromatiales</taxon>
        <taxon>Chromatiaceae</taxon>
        <taxon>Rheinheimera</taxon>
    </lineage>
</organism>
<protein>
    <submittedName>
        <fullName evidence="2">Uncharacterized protein</fullName>
    </submittedName>
</protein>
<accession>A0ABT9I4U9</accession>
<dbReference type="Proteomes" id="UP001231109">
    <property type="component" value="Unassembled WGS sequence"/>
</dbReference>
<reference evidence="2 3" key="1">
    <citation type="submission" date="2022-11" db="EMBL/GenBank/DDBJ databases">
        <title>Viruses from the air-sea interface of a natural surface slick.</title>
        <authorList>
            <person name="Rahlff J."/>
            <person name="Holmfeldt K."/>
        </authorList>
    </citation>
    <scope>NUCLEOTIDE SEQUENCE [LARGE SCALE GENOMIC DNA]</scope>
    <source>
        <strain evidence="2 3">SMS4</strain>
    </source>
</reference>
<feature type="signal peptide" evidence="1">
    <location>
        <begin position="1"/>
        <end position="18"/>
    </location>
</feature>
<gene>
    <name evidence="2" type="ORF">ORJ04_21000</name>
</gene>
<evidence type="ECO:0000313" key="3">
    <source>
        <dbReference type="Proteomes" id="UP001231109"/>
    </source>
</evidence>
<dbReference type="RefSeq" id="WP_305977555.1">
    <property type="nucleotide sequence ID" value="NZ_JAPJDY010000009.1"/>
</dbReference>